<reference evidence="10 11" key="1">
    <citation type="journal article" date="2017" name="BMC Genomics">
        <title>Comparative genomic and phylogenomic analyses of the Bifidobacteriaceae family.</title>
        <authorList>
            <person name="Lugli G.A."/>
            <person name="Milani C."/>
            <person name="Turroni F."/>
            <person name="Duranti S."/>
            <person name="Mancabelli L."/>
            <person name="Mangifesta M."/>
            <person name="Ferrario C."/>
            <person name="Modesto M."/>
            <person name="Mattarelli P."/>
            <person name="Jiri K."/>
            <person name="van Sinderen D."/>
            <person name="Ventura M."/>
        </authorList>
    </citation>
    <scope>NUCLEOTIDE SEQUENCE [LARGE SCALE GENOMIC DNA]</scope>
    <source>
        <strain evidence="10 11">DSM 24744</strain>
    </source>
</reference>
<dbReference type="Pfam" id="PF13632">
    <property type="entry name" value="Glyco_trans_2_3"/>
    <property type="match status" value="1"/>
</dbReference>
<dbReference type="AlphaFoldDB" id="A0A261F4E7"/>
<keyword evidence="2" id="KW-0328">Glycosyltransferase</keyword>
<dbReference type="GO" id="GO:0005886">
    <property type="term" value="C:plasma membrane"/>
    <property type="evidence" value="ECO:0007669"/>
    <property type="project" value="TreeGrafter"/>
</dbReference>
<accession>A0A261F4E7</accession>
<protein>
    <submittedName>
        <fullName evidence="10">Glycosyltransferase</fullName>
    </submittedName>
</protein>
<evidence type="ECO:0000256" key="2">
    <source>
        <dbReference type="ARBA" id="ARBA00022676"/>
    </source>
</evidence>
<dbReference type="RefSeq" id="WP_094690500.1">
    <property type="nucleotide sequence ID" value="NZ_MWWQ01000002.1"/>
</dbReference>
<keyword evidence="4 8" id="KW-0812">Transmembrane</keyword>
<evidence type="ECO:0000256" key="1">
    <source>
        <dbReference type="ARBA" id="ARBA00004141"/>
    </source>
</evidence>
<dbReference type="PANTHER" id="PTHR43867">
    <property type="entry name" value="CELLULOSE SYNTHASE CATALYTIC SUBUNIT A [UDP-FORMING]"/>
    <property type="match status" value="1"/>
</dbReference>
<feature type="transmembrane region" description="Helical" evidence="8">
    <location>
        <begin position="604"/>
        <end position="623"/>
    </location>
</feature>
<evidence type="ECO:0000256" key="7">
    <source>
        <dbReference type="SAM" id="MobiDB-lite"/>
    </source>
</evidence>
<evidence type="ECO:0000313" key="10">
    <source>
        <dbReference type="EMBL" id="OZG53796.1"/>
    </source>
</evidence>
<organism evidence="10 11">
    <name type="scientific">Pseudoscardovia suis</name>
    <dbReference type="NCBI Taxonomy" id="987063"/>
    <lineage>
        <taxon>Bacteria</taxon>
        <taxon>Bacillati</taxon>
        <taxon>Actinomycetota</taxon>
        <taxon>Actinomycetes</taxon>
        <taxon>Bifidobacteriales</taxon>
        <taxon>Bifidobacteriaceae</taxon>
        <taxon>Pseudoscardovia</taxon>
    </lineage>
</organism>
<feature type="region of interest" description="Disordered" evidence="7">
    <location>
        <begin position="1"/>
        <end position="22"/>
    </location>
</feature>
<gene>
    <name evidence="10" type="ORF">PSSU_0148</name>
</gene>
<feature type="transmembrane region" description="Helical" evidence="8">
    <location>
        <begin position="681"/>
        <end position="704"/>
    </location>
</feature>
<dbReference type="Gene3D" id="3.90.550.10">
    <property type="entry name" value="Spore Coat Polysaccharide Biosynthesis Protein SpsA, Chain A"/>
    <property type="match status" value="1"/>
</dbReference>
<evidence type="ECO:0000256" key="5">
    <source>
        <dbReference type="ARBA" id="ARBA00022989"/>
    </source>
</evidence>
<dbReference type="InterPro" id="IPR050321">
    <property type="entry name" value="Glycosyltr_2/OpgH_subfam"/>
</dbReference>
<dbReference type="Proteomes" id="UP000216454">
    <property type="component" value="Unassembled WGS sequence"/>
</dbReference>
<dbReference type="EMBL" id="MWWQ01000002">
    <property type="protein sequence ID" value="OZG53796.1"/>
    <property type="molecule type" value="Genomic_DNA"/>
</dbReference>
<feature type="domain" description="Glycosyltransferase 2-like" evidence="9">
    <location>
        <begin position="364"/>
        <end position="588"/>
    </location>
</feature>
<feature type="transmembrane region" description="Helical" evidence="8">
    <location>
        <begin position="652"/>
        <end position="669"/>
    </location>
</feature>
<evidence type="ECO:0000259" key="9">
    <source>
        <dbReference type="Pfam" id="PF13632"/>
    </source>
</evidence>
<feature type="transmembrane region" description="Helical" evidence="8">
    <location>
        <begin position="549"/>
        <end position="568"/>
    </location>
</feature>
<sequence>MASHKAAKRAHDGRSRQWGAERSTQPLSIMHDRPTGRKIVTGYCAMIMTVVCYVVYMVRMVLTLFVHNPNITLRFVLEGVLYLLIVTVLIFSAMVYLVTRQGAMRRFIKHHRIPRAMLDEHFDHGYSKGITVLIPSYVEQPKVVEKTIWSAALQEFPDIAIVLLIDDPPNPKDDEHRRILKASRDLVPKVMDELAAPAARFRDARDKARDEMQDHTYARRGIVAQCAEDYSAAIAWLDAKADSWVVEDHTDEFFCDQVLRGLARELGETDEALRQAVNLNERIPAERLLQLYNRLVRIFTASGWSFERKQYCSTSQEGNKAMNLNSFIGLMGHKLKREQSADGIVLRDIRPGEAPDFVMRDSEYVLTLDADSMLLRDYCLRLVYQLEQPGNERIAVIQTPYSSYRGAPTRIERIAAATTDIQHVLHQGMTYYDATFWVGANAVIRKRALDDICVVSTEGTRTIKTYIQDRTVIEDTESSVDLGYYGWHLVNYPERLSYSATPPDFGSLVVQRRRWANGGLLIIGKFFNIVRARKAGPEPVKLGEWCLRVNYMASIAWSSFGLIFLLGYPFDQRLLSPWVVAASLPYFASYASDLKYNGYKRTDIFRIYGFNIVLLTVNLAGTLKSIQQGMTNTKIPFVRTPKVSNRTASPPLYVAMPWAIVIFSCFVFYSDYLSQNWGNAVFAGFNAIVTTWAIVSYIGVWHSVQDMVVGLVRWFFVPIKPKVEPAQRVAQDSMTKALGGNESWRDALYFGDRSMVFESRLR</sequence>
<comment type="subcellular location">
    <subcellularLocation>
        <location evidence="1">Membrane</location>
        <topology evidence="1">Multi-pass membrane protein</topology>
    </subcellularLocation>
</comment>
<evidence type="ECO:0000256" key="6">
    <source>
        <dbReference type="ARBA" id="ARBA00023136"/>
    </source>
</evidence>
<evidence type="ECO:0000256" key="3">
    <source>
        <dbReference type="ARBA" id="ARBA00022679"/>
    </source>
</evidence>
<dbReference type="SUPFAM" id="SSF53448">
    <property type="entry name" value="Nucleotide-diphospho-sugar transferases"/>
    <property type="match status" value="1"/>
</dbReference>
<feature type="transmembrane region" description="Helical" evidence="8">
    <location>
        <begin position="40"/>
        <end position="59"/>
    </location>
</feature>
<dbReference type="GO" id="GO:0016758">
    <property type="term" value="F:hexosyltransferase activity"/>
    <property type="evidence" value="ECO:0007669"/>
    <property type="project" value="TreeGrafter"/>
</dbReference>
<dbReference type="OrthoDB" id="9806824at2"/>
<keyword evidence="11" id="KW-1185">Reference proteome</keyword>
<name>A0A261F4E7_9BIFI</name>
<dbReference type="PANTHER" id="PTHR43867:SF2">
    <property type="entry name" value="CELLULOSE SYNTHASE CATALYTIC SUBUNIT A [UDP-FORMING]"/>
    <property type="match status" value="1"/>
</dbReference>
<evidence type="ECO:0000256" key="8">
    <source>
        <dbReference type="SAM" id="Phobius"/>
    </source>
</evidence>
<keyword evidence="5 8" id="KW-1133">Transmembrane helix</keyword>
<dbReference type="InterPro" id="IPR001173">
    <property type="entry name" value="Glyco_trans_2-like"/>
</dbReference>
<feature type="transmembrane region" description="Helical" evidence="8">
    <location>
        <begin position="79"/>
        <end position="99"/>
    </location>
</feature>
<proteinExistence type="predicted"/>
<keyword evidence="3 10" id="KW-0808">Transferase</keyword>
<comment type="caution">
    <text evidence="10">The sequence shown here is derived from an EMBL/GenBank/DDBJ whole genome shotgun (WGS) entry which is preliminary data.</text>
</comment>
<evidence type="ECO:0000256" key="4">
    <source>
        <dbReference type="ARBA" id="ARBA00022692"/>
    </source>
</evidence>
<dbReference type="InterPro" id="IPR029044">
    <property type="entry name" value="Nucleotide-diphossugar_trans"/>
</dbReference>
<keyword evidence="6 8" id="KW-0472">Membrane</keyword>
<evidence type="ECO:0000313" key="11">
    <source>
        <dbReference type="Proteomes" id="UP000216454"/>
    </source>
</evidence>